<dbReference type="GO" id="GO:0051287">
    <property type="term" value="F:NAD binding"/>
    <property type="evidence" value="ECO:0007669"/>
    <property type="project" value="InterPro"/>
</dbReference>
<accession>A0A1G4S376</accession>
<name>A0A1G4S376_9HYPH</name>
<organism evidence="5 6">
    <name type="scientific">Rhizobium mongolense subsp. loessense</name>
    <dbReference type="NCBI Taxonomy" id="158890"/>
    <lineage>
        <taxon>Bacteria</taxon>
        <taxon>Pseudomonadati</taxon>
        <taxon>Pseudomonadota</taxon>
        <taxon>Alphaproteobacteria</taxon>
        <taxon>Hyphomicrobiales</taxon>
        <taxon>Rhizobiaceae</taxon>
        <taxon>Rhizobium/Agrobacterium group</taxon>
        <taxon>Rhizobium</taxon>
    </lineage>
</organism>
<evidence type="ECO:0000259" key="4">
    <source>
        <dbReference type="Pfam" id="PF02826"/>
    </source>
</evidence>
<gene>
    <name evidence="5" type="ORF">SAMN02927900_03387</name>
</gene>
<feature type="domain" description="D-isomer specific 2-hydroxyacid dehydrogenase NAD-binding" evidence="4">
    <location>
        <begin position="121"/>
        <end position="295"/>
    </location>
</feature>
<proteinExistence type="inferred from homology"/>
<protein>
    <submittedName>
        <fullName evidence="5">D-3-phosphoglycerate dehydrogenase</fullName>
    </submittedName>
</protein>
<dbReference type="InterPro" id="IPR050857">
    <property type="entry name" value="D-2-hydroxyacid_DH"/>
</dbReference>
<dbReference type="Proteomes" id="UP000199542">
    <property type="component" value="Unassembled WGS sequence"/>
</dbReference>
<evidence type="ECO:0000256" key="1">
    <source>
        <dbReference type="ARBA" id="ARBA00005854"/>
    </source>
</evidence>
<dbReference type="Gene3D" id="3.40.50.720">
    <property type="entry name" value="NAD(P)-binding Rossmann-like Domain"/>
    <property type="match status" value="2"/>
</dbReference>
<dbReference type="InterPro" id="IPR006140">
    <property type="entry name" value="D-isomer_DH_NAD-bd"/>
</dbReference>
<evidence type="ECO:0000313" key="5">
    <source>
        <dbReference type="EMBL" id="SCW63722.1"/>
    </source>
</evidence>
<comment type="similarity">
    <text evidence="1">Belongs to the D-isomer specific 2-hydroxyacid dehydrogenase family.</text>
</comment>
<dbReference type="AlphaFoldDB" id="A0A1G4S376"/>
<dbReference type="GO" id="GO:0016616">
    <property type="term" value="F:oxidoreductase activity, acting on the CH-OH group of donors, NAD or NADP as acceptor"/>
    <property type="evidence" value="ECO:0007669"/>
    <property type="project" value="InterPro"/>
</dbReference>
<dbReference type="SUPFAM" id="SSF51735">
    <property type="entry name" value="NAD(P)-binding Rossmann-fold domains"/>
    <property type="match status" value="1"/>
</dbReference>
<evidence type="ECO:0000256" key="3">
    <source>
        <dbReference type="ARBA" id="ARBA00023027"/>
    </source>
</evidence>
<keyword evidence="2" id="KW-0560">Oxidoreductase</keyword>
<evidence type="ECO:0000256" key="2">
    <source>
        <dbReference type="ARBA" id="ARBA00023002"/>
    </source>
</evidence>
<dbReference type="CDD" id="cd12169">
    <property type="entry name" value="PGDH_like_1"/>
    <property type="match status" value="1"/>
</dbReference>
<dbReference type="Pfam" id="PF02826">
    <property type="entry name" value="2-Hacid_dh_C"/>
    <property type="match status" value="1"/>
</dbReference>
<dbReference type="PANTHER" id="PTHR42789:SF1">
    <property type="entry name" value="D-ISOMER SPECIFIC 2-HYDROXYACID DEHYDROGENASE FAMILY PROTEIN (AFU_ORTHOLOGUE AFUA_6G10090)"/>
    <property type="match status" value="1"/>
</dbReference>
<dbReference type="EMBL" id="FMTM01000004">
    <property type="protein sequence ID" value="SCW63722.1"/>
    <property type="molecule type" value="Genomic_DNA"/>
</dbReference>
<dbReference type="InterPro" id="IPR036291">
    <property type="entry name" value="NAD(P)-bd_dom_sf"/>
</dbReference>
<evidence type="ECO:0000313" key="6">
    <source>
        <dbReference type="Proteomes" id="UP000199542"/>
    </source>
</evidence>
<sequence length="336" mass="36830">MQMTDFTRKLRITVLDDYQDVVRTLDCFSKLQGHEVTIWNDAMADVDMLAERLATTDVLVLLRERTKVDEALVSRLPNLKLISQNGHVPHIDLAACTRHGVLVSSALTSRPSYPTVEFTWGLILASMRNIPLESAALRKGSWQSTVGLGLRGRTLGIYGFGRLGSMVARIGAAFGMELLIWGRQGSLDRARAEGFPVAESKKALFEQSDVLSLHLRLNAETTGLIGPKDLALMKPTALLVNTSRAELIKPGALVAALHNGRPGKAAVDVFEKEPLTDPTHPLLHLPNALCTPHLGYVERDNFEFAYGNAFDQIVAFANGSAINIHNPDVLKQEHAQ</sequence>
<keyword evidence="3" id="KW-0520">NAD</keyword>
<reference evidence="5 6" key="1">
    <citation type="submission" date="2016-10" db="EMBL/GenBank/DDBJ databases">
        <authorList>
            <person name="de Groot N.N."/>
        </authorList>
    </citation>
    <scope>NUCLEOTIDE SEQUENCE [LARGE SCALE GENOMIC DNA]</scope>
    <source>
        <strain evidence="5 6">CGMCC 1.3401</strain>
    </source>
</reference>
<dbReference type="PANTHER" id="PTHR42789">
    <property type="entry name" value="D-ISOMER SPECIFIC 2-HYDROXYACID DEHYDROGENASE FAMILY PROTEIN (AFU_ORTHOLOGUE AFUA_6G10090)"/>
    <property type="match status" value="1"/>
</dbReference>
<dbReference type="SUPFAM" id="SSF52283">
    <property type="entry name" value="Formate/glycerate dehydrogenase catalytic domain-like"/>
    <property type="match status" value="1"/>
</dbReference>